<dbReference type="PANTHER" id="PTHR12436:SF17">
    <property type="entry name" value="SAC3 FAMILY PROTEIN B"/>
    <property type="match status" value="1"/>
</dbReference>
<sequence>MTGFGKEAGPTGSSLSQPRFGPPPSSSPPPPVFPQFGARVPEAVQRPRSPPLAYQSSGLAAGPFQSTGIPRRPEVLQRVRSPPSFESFRPSATAPYPSVAPKRPNESPLKWVNPQRPLFNGDVQTSARPSAVTSFVASRTSGTSVTATVARLQDPKRARSPPSLSADEDLSRNYNQTSPQAHLYSIADKSNHSVHPRTFSFSLPFDGKVIAQNVRPPLGQGQWPAQTAPAWENQLTPTRNSPKLLTREDRSSALPRIGYNDFGRISTGDVVDVHASTRTRSPPRKEVLQEHSAPVQKEYKRPSMSPPRLDSRINASDSPIPQKHLQSTSGSAEPFPTRSVLVTKRTRSPPLPSTDRGSEENSHSNLDGSEREIQAKAKRLARFKEELGDGFENSSEITDQKLAKRHEQSIGEKKIFSGGYSMDSAMDLTDGNASSDFEGLETSSVIIGLCPDMCPESERAERERKGDLDQYERLDGDRNQTDQSLAVKKYTRTAEREAILIRPMPILKKTIDYLLNLLDQPYDDKFLGIYNFLWDRMRAIRMDLRMQHIFNQEAITMLEQMIRLHVSAMHELCEYTKGEGFSEGFDAHLNIEQMNKTSVELFQMYDDHRKKGLNVATEKEFRGYYALLKLDKHPGYKVEPSELSLDLAKMTPEIRQTSEVLFARDVARACRTGNFIIFFRLARKATYLQACLMHAHFAKVSLAVAYVVALMLRTQALASLYSGLQNNQGLPVACIAEWLAMEEEDIYSLLEYHGFSIKEFEEPYMVKEGPFLNGDSDYPTKCSQLVHLKKSRTIVGDVSPPLRDVISPAIATKGIEVPKIHIQATKTRPSALVKRKGSAHDFDHEMSDFQKLSSPKVMHEQPPIKKSMVNQPSANNHFAGAHISPRGTSSPHSSPATQPAKLADVKISPWSFSTPHSSSASQPAKLEAEDKISPWGVSSAHSIPVLHPPKFGIVEKADYNALPKASPERTIFSSMQAEPLQIVSRPGLLEKSPSGKHGYTQDDSNRKIEAFNNSKDEQLTEVDQENENNEVTDNNEDEQVAQEKLKLIIRLWKRRSSKLKVLREQRQIAADAALSSLSLGPPIRQAKNQSVAAPGFDIDHAVRERFERHGQSWSRLNVSDVTADILGGRNPDAQCLCWKILCCQVNSQADKTSQRSPFMPPSAGPWLFSKLIPSRKDNDSENEDLLVSSPGLAIWRTWISSQHGSDLTCCLSVVKDVDFSNLDESVAGASAIVFLISESIPWSLQKVQLHDLLTSIPSGSSLPLLILSGSCHRELSDASSIIISELGLRGLDKTKISSFLVVFLVGDNEADDLDGFFSDRELREGLRWLASGSPLQPDLHCTKMRDLVLSCLNPSLAVLESMNDNDVGPNHCISAFNEALDWAMGEIEAAAKANPSCWPCPEIALLEDSCNEHLVAQLYLPRIGWSSATGIEQLLRTARDCKLPSFPDAVSWLDKSANIGSGIGNLLSELETSLIRYLTESSKMMGFPLAAKEAHLMLQRNSRLELCDSSYRVIPKWVMLLRRVFSWRLASLVTGALSSVYILRNHHIKPTPRVDDVWQLEASASSPYLSQPTLDEVIDAGCRTLQSECNQSQPEAFQPPYGTSSGTDDLMVNGSTLAKSDGFFDMDNSNHIPNDFNSGCTEIIVSGKKNDGADKLSKLLEQCNILQNSIDAKLSIYY</sequence>
<feature type="compositionally biased region" description="Pro residues" evidence="1">
    <location>
        <begin position="20"/>
        <end position="33"/>
    </location>
</feature>
<dbReference type="PANTHER" id="PTHR12436">
    <property type="entry name" value="80 KDA MCM3-ASSOCIATED PROTEIN"/>
    <property type="match status" value="1"/>
</dbReference>
<feature type="compositionally biased region" description="Acidic residues" evidence="1">
    <location>
        <begin position="1019"/>
        <end position="1038"/>
    </location>
</feature>
<evidence type="ECO:0000256" key="1">
    <source>
        <dbReference type="SAM" id="MobiDB-lite"/>
    </source>
</evidence>
<dbReference type="InterPro" id="IPR045107">
    <property type="entry name" value="SAC3/GANP/THP3"/>
</dbReference>
<feature type="domain" description="SAC3/GANP/THP3 conserved" evidence="2">
    <location>
        <begin position="453"/>
        <end position="758"/>
    </location>
</feature>
<gene>
    <name evidence="3" type="ORF">Tsubulata_014579</name>
</gene>
<comment type="caution">
    <text evidence="3">The sequence shown here is derived from an EMBL/GenBank/DDBJ whole genome shotgun (WGS) entry which is preliminary data.</text>
</comment>
<feature type="compositionally biased region" description="Basic and acidic residues" evidence="1">
    <location>
        <begin position="356"/>
        <end position="371"/>
    </location>
</feature>
<dbReference type="GO" id="GO:0005737">
    <property type="term" value="C:cytoplasm"/>
    <property type="evidence" value="ECO:0007669"/>
    <property type="project" value="TreeGrafter"/>
</dbReference>
<feature type="compositionally biased region" description="Basic and acidic residues" evidence="1">
    <location>
        <begin position="999"/>
        <end position="1018"/>
    </location>
</feature>
<dbReference type="Gene3D" id="1.25.40.990">
    <property type="match status" value="1"/>
</dbReference>
<dbReference type="FunFam" id="1.25.40.990:FF:000004">
    <property type="entry name" value="Putative peptidase C48 domain family protein"/>
    <property type="match status" value="1"/>
</dbReference>
<dbReference type="InterPro" id="IPR005062">
    <property type="entry name" value="SAC3/GANP/THP3_conserved"/>
</dbReference>
<feature type="region of interest" description="Disordered" evidence="1">
    <location>
        <begin position="273"/>
        <end position="371"/>
    </location>
</feature>
<reference evidence="3" key="1">
    <citation type="submission" date="2022-02" db="EMBL/GenBank/DDBJ databases">
        <authorList>
            <person name="Henning P.M."/>
            <person name="McCubbin A.G."/>
            <person name="Shore J.S."/>
        </authorList>
    </citation>
    <scope>NUCLEOTIDE SEQUENCE</scope>
    <source>
        <strain evidence="3">F60SS</strain>
        <tissue evidence="3">Leaves</tissue>
    </source>
</reference>
<protein>
    <recommendedName>
        <fullName evidence="2">SAC3/GANP/THP3 conserved domain-containing protein</fullName>
    </recommendedName>
</protein>
<accession>A0A9Q0GBP6</accession>
<feature type="region of interest" description="Disordered" evidence="1">
    <location>
        <begin position="1"/>
        <end position="115"/>
    </location>
</feature>
<evidence type="ECO:0000313" key="3">
    <source>
        <dbReference type="EMBL" id="KAJ4845709.1"/>
    </source>
</evidence>
<feature type="region of interest" description="Disordered" evidence="1">
    <location>
        <begin position="984"/>
        <end position="1038"/>
    </location>
</feature>
<feature type="compositionally biased region" description="Low complexity" evidence="1">
    <location>
        <begin position="80"/>
        <end position="91"/>
    </location>
</feature>
<dbReference type="EMBL" id="JAKUCV010001598">
    <property type="protein sequence ID" value="KAJ4845709.1"/>
    <property type="molecule type" value="Genomic_DNA"/>
</dbReference>
<evidence type="ECO:0000313" key="4">
    <source>
        <dbReference type="Proteomes" id="UP001141552"/>
    </source>
</evidence>
<dbReference type="GO" id="GO:0006406">
    <property type="term" value="P:mRNA export from nucleus"/>
    <property type="evidence" value="ECO:0007669"/>
    <property type="project" value="TreeGrafter"/>
</dbReference>
<dbReference type="GO" id="GO:0070390">
    <property type="term" value="C:transcription export complex 2"/>
    <property type="evidence" value="ECO:0007669"/>
    <property type="project" value="TreeGrafter"/>
</dbReference>
<feature type="region of interest" description="Disordered" evidence="1">
    <location>
        <begin position="138"/>
        <end position="172"/>
    </location>
</feature>
<organism evidence="3 4">
    <name type="scientific">Turnera subulata</name>
    <dbReference type="NCBI Taxonomy" id="218843"/>
    <lineage>
        <taxon>Eukaryota</taxon>
        <taxon>Viridiplantae</taxon>
        <taxon>Streptophyta</taxon>
        <taxon>Embryophyta</taxon>
        <taxon>Tracheophyta</taxon>
        <taxon>Spermatophyta</taxon>
        <taxon>Magnoliopsida</taxon>
        <taxon>eudicotyledons</taxon>
        <taxon>Gunneridae</taxon>
        <taxon>Pentapetalae</taxon>
        <taxon>rosids</taxon>
        <taxon>fabids</taxon>
        <taxon>Malpighiales</taxon>
        <taxon>Passifloraceae</taxon>
        <taxon>Turnera</taxon>
    </lineage>
</organism>
<dbReference type="OrthoDB" id="21502at2759"/>
<keyword evidence="4" id="KW-1185">Reference proteome</keyword>
<feature type="compositionally biased region" description="Polar residues" evidence="1">
    <location>
        <begin position="313"/>
        <end position="331"/>
    </location>
</feature>
<name>A0A9Q0GBP6_9ROSI</name>
<feature type="compositionally biased region" description="Polar residues" evidence="1">
    <location>
        <begin position="138"/>
        <end position="147"/>
    </location>
</feature>
<feature type="compositionally biased region" description="Polar residues" evidence="1">
    <location>
        <begin position="54"/>
        <end position="68"/>
    </location>
</feature>
<dbReference type="Pfam" id="PF03399">
    <property type="entry name" value="SAC3_GANP"/>
    <property type="match status" value="1"/>
</dbReference>
<reference evidence="3" key="2">
    <citation type="journal article" date="2023" name="Plants (Basel)">
        <title>Annotation of the Turnera subulata (Passifloraceae) Draft Genome Reveals the S-Locus Evolved after the Divergence of Turneroideae from Passifloroideae in a Stepwise Manner.</title>
        <authorList>
            <person name="Henning P.M."/>
            <person name="Roalson E.H."/>
            <person name="Mir W."/>
            <person name="McCubbin A.G."/>
            <person name="Shore J.S."/>
        </authorList>
    </citation>
    <scope>NUCLEOTIDE SEQUENCE</scope>
    <source>
        <strain evidence="3">F60SS</strain>
    </source>
</reference>
<feature type="compositionally biased region" description="Polar residues" evidence="1">
    <location>
        <begin position="886"/>
        <end position="897"/>
    </location>
</feature>
<feature type="region of interest" description="Disordered" evidence="1">
    <location>
        <begin position="845"/>
        <end position="900"/>
    </location>
</feature>
<evidence type="ECO:0000259" key="2">
    <source>
        <dbReference type="Pfam" id="PF03399"/>
    </source>
</evidence>
<dbReference type="Proteomes" id="UP001141552">
    <property type="component" value="Unassembled WGS sequence"/>
</dbReference>
<proteinExistence type="predicted"/>